<dbReference type="PANTHER" id="PTHR31144:SF1">
    <property type="entry name" value="UPF0602 PROTEIN C4ORF47"/>
    <property type="match status" value="1"/>
</dbReference>
<evidence type="ECO:0000256" key="1">
    <source>
        <dbReference type="ARBA" id="ARBA00004300"/>
    </source>
</evidence>
<dbReference type="GO" id="GO:0005881">
    <property type="term" value="C:cytoplasmic microtubule"/>
    <property type="evidence" value="ECO:0007669"/>
    <property type="project" value="TreeGrafter"/>
</dbReference>
<keyword evidence="3" id="KW-0206">Cytoskeleton</keyword>
<proteinExistence type="inferred from homology"/>
<evidence type="ECO:0000256" key="4">
    <source>
        <dbReference type="ARBA" id="ARBA00035656"/>
    </source>
</evidence>
<comment type="similarity">
    <text evidence="4">Belongs to the CFAP96 family.</text>
</comment>
<evidence type="ECO:0000256" key="3">
    <source>
        <dbReference type="ARBA" id="ARBA00023212"/>
    </source>
</evidence>
<dbReference type="PANTHER" id="PTHR31144">
    <property type="entry name" value="UPF0602 PROTEIN C4ORF47"/>
    <property type="match status" value="1"/>
</dbReference>
<feature type="region of interest" description="Disordered" evidence="6">
    <location>
        <begin position="1"/>
        <end position="22"/>
    </location>
</feature>
<accession>A0A1R2CXT0</accession>
<dbReference type="AlphaFoldDB" id="A0A1R2CXT0"/>
<evidence type="ECO:0000256" key="5">
    <source>
        <dbReference type="ARBA" id="ARBA00035693"/>
    </source>
</evidence>
<reference evidence="7 8" key="1">
    <citation type="submission" date="2016-11" db="EMBL/GenBank/DDBJ databases">
        <title>The macronuclear genome of Stentor coeruleus: a giant cell with tiny introns.</title>
        <authorList>
            <person name="Slabodnick M."/>
            <person name="Ruby J.G."/>
            <person name="Reiff S.B."/>
            <person name="Swart E.C."/>
            <person name="Gosai S."/>
            <person name="Prabakaran S."/>
            <person name="Witkowska E."/>
            <person name="Larue G.E."/>
            <person name="Fisher S."/>
            <person name="Freeman R.M."/>
            <person name="Gunawardena J."/>
            <person name="Chu W."/>
            <person name="Stover N.A."/>
            <person name="Gregory B.D."/>
            <person name="Nowacki M."/>
            <person name="Derisi J."/>
            <person name="Roy S.W."/>
            <person name="Marshall W.F."/>
            <person name="Sood P."/>
        </authorList>
    </citation>
    <scope>NUCLEOTIDE SEQUENCE [LARGE SCALE GENOMIC DNA]</scope>
    <source>
        <strain evidence="7">WM001</strain>
    </source>
</reference>
<dbReference type="Pfam" id="PF15239">
    <property type="entry name" value="CFAP96-like"/>
    <property type="match status" value="1"/>
</dbReference>
<feature type="compositionally biased region" description="Polar residues" evidence="6">
    <location>
        <begin position="64"/>
        <end position="73"/>
    </location>
</feature>
<feature type="compositionally biased region" description="Polar residues" evidence="6">
    <location>
        <begin position="103"/>
        <end position="114"/>
    </location>
</feature>
<comment type="caution">
    <text evidence="7">The sequence shown here is derived from an EMBL/GenBank/DDBJ whole genome shotgun (WGS) entry which is preliminary data.</text>
</comment>
<dbReference type="Proteomes" id="UP000187209">
    <property type="component" value="Unassembled WGS sequence"/>
</dbReference>
<dbReference type="GO" id="GO:0005813">
    <property type="term" value="C:centrosome"/>
    <property type="evidence" value="ECO:0007669"/>
    <property type="project" value="UniProtKB-SubCell"/>
</dbReference>
<dbReference type="InterPro" id="IPR029358">
    <property type="entry name" value="CFAP96"/>
</dbReference>
<feature type="region of interest" description="Disordered" evidence="6">
    <location>
        <begin position="53"/>
        <end position="123"/>
    </location>
</feature>
<evidence type="ECO:0000313" key="8">
    <source>
        <dbReference type="Proteomes" id="UP000187209"/>
    </source>
</evidence>
<dbReference type="OrthoDB" id="283302at2759"/>
<organism evidence="7 8">
    <name type="scientific">Stentor coeruleus</name>
    <dbReference type="NCBI Taxonomy" id="5963"/>
    <lineage>
        <taxon>Eukaryota</taxon>
        <taxon>Sar</taxon>
        <taxon>Alveolata</taxon>
        <taxon>Ciliophora</taxon>
        <taxon>Postciliodesmatophora</taxon>
        <taxon>Heterotrichea</taxon>
        <taxon>Heterotrichida</taxon>
        <taxon>Stentoridae</taxon>
        <taxon>Stentor</taxon>
    </lineage>
</organism>
<evidence type="ECO:0000313" key="7">
    <source>
        <dbReference type="EMBL" id="OMJ93761.1"/>
    </source>
</evidence>
<dbReference type="EMBL" id="MPUH01000037">
    <property type="protein sequence ID" value="OMJ93761.1"/>
    <property type="molecule type" value="Genomic_DNA"/>
</dbReference>
<evidence type="ECO:0000256" key="6">
    <source>
        <dbReference type="SAM" id="MobiDB-lite"/>
    </source>
</evidence>
<evidence type="ECO:0000256" key="2">
    <source>
        <dbReference type="ARBA" id="ARBA00022490"/>
    </source>
</evidence>
<comment type="subcellular location">
    <subcellularLocation>
        <location evidence="1">Cytoplasm</location>
        <location evidence="1">Cytoskeleton</location>
        <location evidence="1">Microtubule organizing center</location>
        <location evidence="1">Centrosome</location>
    </subcellularLocation>
</comment>
<feature type="region of interest" description="Disordered" evidence="6">
    <location>
        <begin position="250"/>
        <end position="306"/>
    </location>
</feature>
<sequence>MREKKTEQDKDKDLATTRKKFFDDSRFDPANQKYGLFSYAGTLAVSDQPYFTKTAPRKDKDGHVTTNPRNFLTNPLKRGKTPDVYFSNPGHQTERQVTRSKKSNFGSKPSTAATVDNPWKPGGPVYEKPSLYPHEPMENLKKINHRGPDGNVELGPKNLYTSPPRIGSATTTPGVLIGGNKFDYMTEPYDRKHKLIQEEVKKHKAKMQDQAFYPPHPTGRHFYDNVQTYGDVPVSKRMIKSASTNYVKHDHPFIPSNPSKKGETIGKYPEYIPNPLSSPKRKSPSDSIPWKHTTNHRTRPTPSITYSAINLRSEYPTLRKNN</sequence>
<name>A0A1R2CXT0_9CILI</name>
<protein>
    <recommendedName>
        <fullName evidence="5">Cilia-and flagella-associated protein 96</fullName>
    </recommendedName>
</protein>
<keyword evidence="2" id="KW-0963">Cytoplasm</keyword>
<gene>
    <name evidence="7" type="ORF">SteCoe_3205</name>
</gene>
<keyword evidence="8" id="KW-1185">Reference proteome</keyword>